<proteinExistence type="predicted"/>
<name>A0ABU7AQX7_9TELE</name>
<protein>
    <submittedName>
        <fullName evidence="1">Uncharacterized protein</fullName>
    </submittedName>
</protein>
<sequence length="115" mass="12962">MSMRLQLVPKMCTVKWKGRTFLLTEISDVEDAALASTIPNETNNEVDHATVLQDFQQDHLDTSVNSVVIACRKHILKSAYMALSNTYCSWHKTPNVQFVGEIADDYGGPSREFLQ</sequence>
<accession>A0ABU7AQX7</accession>
<dbReference type="Proteomes" id="UP001345963">
    <property type="component" value="Unassembled WGS sequence"/>
</dbReference>
<organism evidence="1 2">
    <name type="scientific">Ataeniobius toweri</name>
    <dbReference type="NCBI Taxonomy" id="208326"/>
    <lineage>
        <taxon>Eukaryota</taxon>
        <taxon>Metazoa</taxon>
        <taxon>Chordata</taxon>
        <taxon>Craniata</taxon>
        <taxon>Vertebrata</taxon>
        <taxon>Euteleostomi</taxon>
        <taxon>Actinopterygii</taxon>
        <taxon>Neopterygii</taxon>
        <taxon>Teleostei</taxon>
        <taxon>Neoteleostei</taxon>
        <taxon>Acanthomorphata</taxon>
        <taxon>Ovalentaria</taxon>
        <taxon>Atherinomorphae</taxon>
        <taxon>Cyprinodontiformes</taxon>
        <taxon>Goodeidae</taxon>
        <taxon>Ataeniobius</taxon>
    </lineage>
</organism>
<reference evidence="1 2" key="1">
    <citation type="submission" date="2021-07" db="EMBL/GenBank/DDBJ databases">
        <authorList>
            <person name="Palmer J.M."/>
        </authorList>
    </citation>
    <scope>NUCLEOTIDE SEQUENCE [LARGE SCALE GENOMIC DNA]</scope>
    <source>
        <strain evidence="1 2">AT_MEX2019</strain>
        <tissue evidence="1">Muscle</tissue>
    </source>
</reference>
<comment type="caution">
    <text evidence="1">The sequence shown here is derived from an EMBL/GenBank/DDBJ whole genome shotgun (WGS) entry which is preliminary data.</text>
</comment>
<dbReference type="Gene3D" id="3.90.1750.10">
    <property type="entry name" value="Hect, E3 ligase catalytic domains"/>
    <property type="match status" value="1"/>
</dbReference>
<dbReference type="InterPro" id="IPR035983">
    <property type="entry name" value="Hect_E3_ubiquitin_ligase"/>
</dbReference>
<gene>
    <name evidence="1" type="ORF">ATANTOWER_019093</name>
</gene>
<keyword evidence="2" id="KW-1185">Reference proteome</keyword>
<dbReference type="EMBL" id="JAHUTI010023657">
    <property type="protein sequence ID" value="MED6240308.1"/>
    <property type="molecule type" value="Genomic_DNA"/>
</dbReference>
<evidence type="ECO:0000313" key="1">
    <source>
        <dbReference type="EMBL" id="MED6240308.1"/>
    </source>
</evidence>
<evidence type="ECO:0000313" key="2">
    <source>
        <dbReference type="Proteomes" id="UP001345963"/>
    </source>
</evidence>
<dbReference type="SUPFAM" id="SSF56204">
    <property type="entry name" value="Hect, E3 ligase catalytic domain"/>
    <property type="match status" value="1"/>
</dbReference>